<reference evidence="1" key="1">
    <citation type="submission" date="2021-06" db="EMBL/GenBank/DDBJ databases">
        <authorList>
            <person name="Kallberg Y."/>
            <person name="Tangrot J."/>
            <person name="Rosling A."/>
        </authorList>
    </citation>
    <scope>NUCLEOTIDE SEQUENCE</scope>
    <source>
        <strain evidence="1">28 12/20/2015</strain>
    </source>
</reference>
<feature type="non-terminal residue" evidence="1">
    <location>
        <position position="46"/>
    </location>
</feature>
<proteinExistence type="predicted"/>
<comment type="caution">
    <text evidence="1">The sequence shown here is derived from an EMBL/GenBank/DDBJ whole genome shotgun (WGS) entry which is preliminary data.</text>
</comment>
<gene>
    <name evidence="1" type="ORF">SPELUC_LOCUS7229</name>
</gene>
<organism evidence="1 2">
    <name type="scientific">Cetraspora pellucida</name>
    <dbReference type="NCBI Taxonomy" id="1433469"/>
    <lineage>
        <taxon>Eukaryota</taxon>
        <taxon>Fungi</taxon>
        <taxon>Fungi incertae sedis</taxon>
        <taxon>Mucoromycota</taxon>
        <taxon>Glomeromycotina</taxon>
        <taxon>Glomeromycetes</taxon>
        <taxon>Diversisporales</taxon>
        <taxon>Gigasporaceae</taxon>
        <taxon>Cetraspora</taxon>
    </lineage>
</organism>
<name>A0ACA9MNE3_9GLOM</name>
<dbReference type="EMBL" id="CAJVPW010009288">
    <property type="protein sequence ID" value="CAG8603657.1"/>
    <property type="molecule type" value="Genomic_DNA"/>
</dbReference>
<keyword evidence="2" id="KW-1185">Reference proteome</keyword>
<protein>
    <submittedName>
        <fullName evidence="1">16515_t:CDS:1</fullName>
    </submittedName>
</protein>
<accession>A0ACA9MNE3</accession>
<dbReference type="Proteomes" id="UP000789366">
    <property type="component" value="Unassembled WGS sequence"/>
</dbReference>
<evidence type="ECO:0000313" key="2">
    <source>
        <dbReference type="Proteomes" id="UP000789366"/>
    </source>
</evidence>
<sequence>MAQTVAPTAMAQAGAMAFENQAKSHKPLTTLNASYKGKKICAWLNS</sequence>
<evidence type="ECO:0000313" key="1">
    <source>
        <dbReference type="EMBL" id="CAG8603657.1"/>
    </source>
</evidence>